<dbReference type="InterPro" id="IPR036259">
    <property type="entry name" value="MFS_trans_sf"/>
</dbReference>
<keyword evidence="4 7" id="KW-0812">Transmembrane</keyword>
<evidence type="ECO:0000313" key="8">
    <source>
        <dbReference type="EMBL" id="EAZ51514.1"/>
    </source>
</evidence>
<dbReference type="EMBL" id="AAEE01000002">
    <property type="protein sequence ID" value="EAZ51514.1"/>
    <property type="molecule type" value="Genomic_DNA"/>
</dbReference>
<dbReference type="Pfam" id="PF03092">
    <property type="entry name" value="BT1"/>
    <property type="match status" value="1"/>
</dbReference>
<protein>
    <submittedName>
        <fullName evidence="8">BT1 family protein</fullName>
    </submittedName>
</protein>
<dbReference type="AlphaFoldDB" id="A3FPU1"/>
<feature type="transmembrane region" description="Helical" evidence="7">
    <location>
        <begin position="118"/>
        <end position="139"/>
    </location>
</feature>
<evidence type="ECO:0000256" key="6">
    <source>
        <dbReference type="ARBA" id="ARBA00023136"/>
    </source>
</evidence>
<dbReference type="Proteomes" id="UP000006726">
    <property type="component" value="Chromosome 6"/>
</dbReference>
<evidence type="ECO:0000256" key="4">
    <source>
        <dbReference type="ARBA" id="ARBA00022692"/>
    </source>
</evidence>
<dbReference type="InterPro" id="IPR039309">
    <property type="entry name" value="BT1"/>
</dbReference>
<evidence type="ECO:0000256" key="5">
    <source>
        <dbReference type="ARBA" id="ARBA00022989"/>
    </source>
</evidence>
<dbReference type="PANTHER" id="PTHR31585:SF0">
    <property type="entry name" value="FOLATE-BIOPTERIN TRANSPORTER 1, CHLOROPLASTIC"/>
    <property type="match status" value="1"/>
</dbReference>
<evidence type="ECO:0000256" key="3">
    <source>
        <dbReference type="ARBA" id="ARBA00022448"/>
    </source>
</evidence>
<evidence type="ECO:0000256" key="7">
    <source>
        <dbReference type="SAM" id="Phobius"/>
    </source>
</evidence>
<evidence type="ECO:0000313" key="9">
    <source>
        <dbReference type="Proteomes" id="UP000006726"/>
    </source>
</evidence>
<evidence type="ECO:0000256" key="1">
    <source>
        <dbReference type="ARBA" id="ARBA00004141"/>
    </source>
</evidence>
<name>A3FPU1_CRYPI</name>
<dbReference type="SUPFAM" id="SSF103473">
    <property type="entry name" value="MFS general substrate transporter"/>
    <property type="match status" value="1"/>
</dbReference>
<feature type="transmembrane region" description="Helical" evidence="7">
    <location>
        <begin position="38"/>
        <end position="61"/>
    </location>
</feature>
<reference evidence="8 9" key="1">
    <citation type="journal article" date="2004" name="Science">
        <title>Complete genome sequence of the apicomplexan, Cryptosporidium parvum.</title>
        <authorList>
            <person name="Abrahamsen M.S."/>
            <person name="Templeton T.J."/>
            <person name="Enomoto S."/>
            <person name="Abrahante J.E."/>
            <person name="Zhu G."/>
            <person name="Lancto C.A."/>
            <person name="Deng M."/>
            <person name="Liu C."/>
            <person name="Widmer G."/>
            <person name="Tzipori S."/>
            <person name="Buck G.A."/>
            <person name="Xu P."/>
            <person name="Bankier A.T."/>
            <person name="Dear P.H."/>
            <person name="Konfortov B.A."/>
            <person name="Spriggs H.F."/>
            <person name="Iyer L."/>
            <person name="Anantharaman V."/>
            <person name="Aravind L."/>
            <person name="Kapur V."/>
        </authorList>
    </citation>
    <scope>NUCLEOTIDE SEQUENCE [LARGE SCALE GENOMIC DNA]</scope>
    <source>
        <strain evidence="9">Iowa II</strain>
    </source>
</reference>
<gene>
    <name evidence="8" type="ORF">cgd6_2020</name>
</gene>
<comment type="similarity">
    <text evidence="2">Belongs to the major facilitator superfamily. Folate-biopterin transporter (TC 2.A.71) family.</text>
</comment>
<keyword evidence="3" id="KW-0813">Transport</keyword>
<keyword evidence="5 7" id="KW-1133">Transmembrane helix</keyword>
<dbReference type="STRING" id="353152.A3FPU1"/>
<proteinExistence type="inferred from homology"/>
<accession>A3FPU1</accession>
<keyword evidence="9" id="KW-1185">Reference proteome</keyword>
<dbReference type="PANTHER" id="PTHR31585">
    <property type="entry name" value="FOLATE-BIOPTERIN TRANSPORTER 1, CHLOROPLASTIC"/>
    <property type="match status" value="1"/>
</dbReference>
<dbReference type="InParanoid" id="A3FPU1"/>
<feature type="transmembrane region" description="Helical" evidence="7">
    <location>
        <begin position="96"/>
        <end position="112"/>
    </location>
</feature>
<dbReference type="OrthoDB" id="754047at2759"/>
<dbReference type="GO" id="GO:0016020">
    <property type="term" value="C:membrane"/>
    <property type="evidence" value="ECO:0007669"/>
    <property type="project" value="UniProtKB-SubCell"/>
</dbReference>
<comment type="caution">
    <text evidence="8">The sequence shown here is derived from an EMBL/GenBank/DDBJ whole genome shotgun (WGS) entry which is preliminary data.</text>
</comment>
<dbReference type="GeneID" id="3375945"/>
<dbReference type="KEGG" id="cpv:cgd6_2020"/>
<keyword evidence="6 7" id="KW-0472">Membrane</keyword>
<sequence>MDGTLHQNEIISLLDEKRTISSTIKFSSLLGSITITKLVIFLVGFSDGLTHLATLAIYYLLKDDLRLSPPEVSVIYAIPAIPWFLKPLFGMRRKPYLIFFSILQVIGFLLLATNADTVFKAAVCLLLISLSAAFCSSIAEVSY</sequence>
<organism evidence="8 9">
    <name type="scientific">Cryptosporidium parvum (strain Iowa II)</name>
    <dbReference type="NCBI Taxonomy" id="353152"/>
    <lineage>
        <taxon>Eukaryota</taxon>
        <taxon>Sar</taxon>
        <taxon>Alveolata</taxon>
        <taxon>Apicomplexa</taxon>
        <taxon>Conoidasida</taxon>
        <taxon>Coccidia</taxon>
        <taxon>Eucoccidiorida</taxon>
        <taxon>Eimeriorina</taxon>
        <taxon>Cryptosporidiidae</taxon>
        <taxon>Cryptosporidium</taxon>
    </lineage>
</organism>
<dbReference type="RefSeq" id="XP_001388320.1">
    <property type="nucleotide sequence ID" value="XM_001388283.1"/>
</dbReference>
<comment type="subcellular location">
    <subcellularLocation>
        <location evidence="1">Membrane</location>
        <topology evidence="1">Multi-pass membrane protein</topology>
    </subcellularLocation>
</comment>
<evidence type="ECO:0000256" key="2">
    <source>
        <dbReference type="ARBA" id="ARBA00007015"/>
    </source>
</evidence>